<protein>
    <submittedName>
        <fullName evidence="6">FMN reductase (NADPH)</fullName>
    </submittedName>
</protein>
<dbReference type="Gene3D" id="3.40.50.360">
    <property type="match status" value="1"/>
</dbReference>
<dbReference type="Proteomes" id="UP000319771">
    <property type="component" value="Unassembled WGS sequence"/>
</dbReference>
<keyword evidence="2" id="KW-0288">FMN</keyword>
<evidence type="ECO:0000256" key="1">
    <source>
        <dbReference type="ARBA" id="ARBA00022630"/>
    </source>
</evidence>
<organism evidence="6 7">
    <name type="scientific">Eiseniibacteriota bacterium</name>
    <dbReference type="NCBI Taxonomy" id="2212470"/>
    <lineage>
        <taxon>Bacteria</taxon>
        <taxon>Candidatus Eiseniibacteriota</taxon>
    </lineage>
</organism>
<feature type="region of interest" description="Disordered" evidence="4">
    <location>
        <begin position="195"/>
        <end position="215"/>
    </location>
</feature>
<evidence type="ECO:0000313" key="6">
    <source>
        <dbReference type="EMBL" id="TMQ72969.1"/>
    </source>
</evidence>
<reference evidence="6 7" key="1">
    <citation type="journal article" date="2019" name="Nat. Microbiol.">
        <title>Mediterranean grassland soil C-N compound turnover is dependent on rainfall and depth, and is mediated by genomically divergent microorganisms.</title>
        <authorList>
            <person name="Diamond S."/>
            <person name="Andeer P.F."/>
            <person name="Li Z."/>
            <person name="Crits-Christoph A."/>
            <person name="Burstein D."/>
            <person name="Anantharaman K."/>
            <person name="Lane K.R."/>
            <person name="Thomas B.C."/>
            <person name="Pan C."/>
            <person name="Northen T.R."/>
            <person name="Banfield J.F."/>
        </authorList>
    </citation>
    <scope>NUCLEOTIDE SEQUENCE [LARGE SCALE GENOMIC DNA]</scope>
    <source>
        <strain evidence="6">WS_11</strain>
    </source>
</reference>
<evidence type="ECO:0000256" key="3">
    <source>
        <dbReference type="ARBA" id="ARBA00023002"/>
    </source>
</evidence>
<dbReference type="InterPro" id="IPR005025">
    <property type="entry name" value="FMN_Rdtase-like_dom"/>
</dbReference>
<dbReference type="InterPro" id="IPR051814">
    <property type="entry name" value="NAD(P)H-dep_FMN_reductase"/>
</dbReference>
<evidence type="ECO:0000256" key="4">
    <source>
        <dbReference type="SAM" id="MobiDB-lite"/>
    </source>
</evidence>
<evidence type="ECO:0000256" key="2">
    <source>
        <dbReference type="ARBA" id="ARBA00022643"/>
    </source>
</evidence>
<keyword evidence="3" id="KW-0560">Oxidoreductase</keyword>
<dbReference type="PANTHER" id="PTHR43408:SF2">
    <property type="entry name" value="FMN REDUCTASE (NADPH)"/>
    <property type="match status" value="1"/>
</dbReference>
<dbReference type="AlphaFoldDB" id="A0A538UB79"/>
<evidence type="ECO:0000259" key="5">
    <source>
        <dbReference type="Pfam" id="PF03358"/>
    </source>
</evidence>
<dbReference type="InterPro" id="IPR029039">
    <property type="entry name" value="Flavoprotein-like_sf"/>
</dbReference>
<accession>A0A538UB79</accession>
<evidence type="ECO:0000313" key="7">
    <source>
        <dbReference type="Proteomes" id="UP000319771"/>
    </source>
</evidence>
<feature type="domain" description="NADPH-dependent FMN reductase-like" evidence="5">
    <location>
        <begin position="11"/>
        <end position="151"/>
    </location>
</feature>
<dbReference type="Pfam" id="PF03358">
    <property type="entry name" value="FMN_red"/>
    <property type="match status" value="1"/>
</dbReference>
<dbReference type="GO" id="GO:0016491">
    <property type="term" value="F:oxidoreductase activity"/>
    <property type="evidence" value="ECO:0007669"/>
    <property type="project" value="UniProtKB-KW"/>
</dbReference>
<keyword evidence="1" id="KW-0285">Flavoprotein</keyword>
<sequence>MSLISQLSSLRAVGIAASPNGESSRSRVLLAAAVASLRDVGLKTQVVDLAQLPAEALLGRAAAPAVARAVADVAAAHVVVVATPVYRASYAGLLKVFFDLLDEDALADKVAVPIAAGGGAGHLLAIDHGLRPLLSSLGATVVPGGVYATPSGFVDGIPSEALLQRIDRAVMEAVSLTAATVARIENQPISHGLAHPFGHPFAHPSERQVRHARAS</sequence>
<dbReference type="PANTHER" id="PTHR43408">
    <property type="entry name" value="FMN REDUCTASE (NADPH)"/>
    <property type="match status" value="1"/>
</dbReference>
<gene>
    <name evidence="6" type="ORF">E6K81_05950</name>
</gene>
<comment type="caution">
    <text evidence="6">The sequence shown here is derived from an EMBL/GenBank/DDBJ whole genome shotgun (WGS) entry which is preliminary data.</text>
</comment>
<dbReference type="EMBL" id="VBPB01000086">
    <property type="protein sequence ID" value="TMQ72969.1"/>
    <property type="molecule type" value="Genomic_DNA"/>
</dbReference>
<proteinExistence type="predicted"/>
<dbReference type="SUPFAM" id="SSF52218">
    <property type="entry name" value="Flavoproteins"/>
    <property type="match status" value="1"/>
</dbReference>
<name>A0A538UB79_UNCEI</name>